<evidence type="ECO:0000313" key="2">
    <source>
        <dbReference type="EMBL" id="CAD9994799.1"/>
    </source>
</evidence>
<proteinExistence type="predicted"/>
<protein>
    <submittedName>
        <fullName evidence="2">Uncharacterized protein</fullName>
    </submittedName>
</protein>
<reference evidence="2" key="1">
    <citation type="submission" date="2021-01" db="EMBL/GenBank/DDBJ databases">
        <authorList>
            <person name="Corre E."/>
            <person name="Pelletier E."/>
            <person name="Niang G."/>
            <person name="Scheremetjew M."/>
            <person name="Finn R."/>
            <person name="Kale V."/>
            <person name="Holt S."/>
            <person name="Cochrane G."/>
            <person name="Meng A."/>
            <person name="Brown T."/>
            <person name="Cohen L."/>
        </authorList>
    </citation>
    <scope>NUCLEOTIDE SEQUENCE</scope>
    <source>
        <strain evidence="2">CCMP125</strain>
    </source>
</reference>
<feature type="region of interest" description="Disordered" evidence="1">
    <location>
        <begin position="44"/>
        <end position="91"/>
    </location>
</feature>
<evidence type="ECO:0000256" key="1">
    <source>
        <dbReference type="SAM" id="MobiDB-lite"/>
    </source>
</evidence>
<accession>A0A7S2YTD5</accession>
<dbReference type="AlphaFoldDB" id="A0A7S2YTD5"/>
<feature type="region of interest" description="Disordered" evidence="1">
    <location>
        <begin position="115"/>
        <end position="146"/>
    </location>
</feature>
<feature type="compositionally biased region" description="Low complexity" evidence="1">
    <location>
        <begin position="44"/>
        <end position="82"/>
    </location>
</feature>
<dbReference type="EMBL" id="HBHT01040324">
    <property type="protein sequence ID" value="CAD9994799.1"/>
    <property type="molecule type" value="Transcribed_RNA"/>
</dbReference>
<sequence length="244" mass="27633">MSNQNNNNVNDLTNLINLASQSQNTGENDFFQQATLLQQLLQSQQQQQQQQPPQQQQGNNSSLSQQQQPQQNYQPQQLQQQNSATPVPYQQQEQSNMQFGSGFSMNAFETLVAPPPASLMPQAQSLQQPQQQQQLPRPPFSNRSNLNEREQFVVFIKILMKLTNNNPGVKSRAKAIISECTRRNRMGDLEYSPLQEAVERRLKLGVGELYMARAKLFFNAYCERNGIRSTSSTMAMAQVPVASI</sequence>
<gene>
    <name evidence="2" type="ORF">APAL1065_LOCUS27088</name>
</gene>
<feature type="compositionally biased region" description="Low complexity" evidence="1">
    <location>
        <begin position="121"/>
        <end position="135"/>
    </location>
</feature>
<name>A0A7S2YTD5_9STRA</name>
<organism evidence="2">
    <name type="scientific">Entomoneis paludosa</name>
    <dbReference type="NCBI Taxonomy" id="265537"/>
    <lineage>
        <taxon>Eukaryota</taxon>
        <taxon>Sar</taxon>
        <taxon>Stramenopiles</taxon>
        <taxon>Ochrophyta</taxon>
        <taxon>Bacillariophyta</taxon>
        <taxon>Bacillariophyceae</taxon>
        <taxon>Bacillariophycidae</taxon>
        <taxon>Entomoneidaceae</taxon>
        <taxon>Entomoneis</taxon>
    </lineage>
</organism>